<gene>
    <name evidence="1" type="ORF">EYF80_031820</name>
</gene>
<evidence type="ECO:0000313" key="1">
    <source>
        <dbReference type="EMBL" id="TNN57996.1"/>
    </source>
</evidence>
<dbReference type="AlphaFoldDB" id="A0A4Z2GWU4"/>
<comment type="caution">
    <text evidence="1">The sequence shown here is derived from an EMBL/GenBank/DDBJ whole genome shotgun (WGS) entry which is preliminary data.</text>
</comment>
<dbReference type="Proteomes" id="UP000314294">
    <property type="component" value="Unassembled WGS sequence"/>
</dbReference>
<dbReference type="EMBL" id="SRLO01000392">
    <property type="protein sequence ID" value="TNN57996.1"/>
    <property type="molecule type" value="Genomic_DNA"/>
</dbReference>
<reference evidence="1 2" key="1">
    <citation type="submission" date="2019-03" db="EMBL/GenBank/DDBJ databases">
        <title>First draft genome of Liparis tanakae, snailfish: a comprehensive survey of snailfish specific genes.</title>
        <authorList>
            <person name="Kim W."/>
            <person name="Song I."/>
            <person name="Jeong J.-H."/>
            <person name="Kim D."/>
            <person name="Kim S."/>
            <person name="Ryu S."/>
            <person name="Song J.Y."/>
            <person name="Lee S.K."/>
        </authorList>
    </citation>
    <scope>NUCLEOTIDE SEQUENCE [LARGE SCALE GENOMIC DNA]</scope>
    <source>
        <tissue evidence="1">Muscle</tissue>
    </source>
</reference>
<proteinExistence type="predicted"/>
<organism evidence="1 2">
    <name type="scientific">Liparis tanakae</name>
    <name type="common">Tanaka's snailfish</name>
    <dbReference type="NCBI Taxonomy" id="230148"/>
    <lineage>
        <taxon>Eukaryota</taxon>
        <taxon>Metazoa</taxon>
        <taxon>Chordata</taxon>
        <taxon>Craniata</taxon>
        <taxon>Vertebrata</taxon>
        <taxon>Euteleostomi</taxon>
        <taxon>Actinopterygii</taxon>
        <taxon>Neopterygii</taxon>
        <taxon>Teleostei</taxon>
        <taxon>Neoteleostei</taxon>
        <taxon>Acanthomorphata</taxon>
        <taxon>Eupercaria</taxon>
        <taxon>Perciformes</taxon>
        <taxon>Cottioidei</taxon>
        <taxon>Cottales</taxon>
        <taxon>Liparidae</taxon>
        <taxon>Liparis</taxon>
    </lineage>
</organism>
<keyword evidence="2" id="KW-1185">Reference proteome</keyword>
<evidence type="ECO:0000313" key="2">
    <source>
        <dbReference type="Proteomes" id="UP000314294"/>
    </source>
</evidence>
<accession>A0A4Z2GWU4</accession>
<sequence>MASSRPLLAVSICPSMSFMSVSSFFLAAVATALCLRSSSNSVSSSRTCVTVAVELGLQGLHVDLQTQLGVLGRLQLVLQLLQLGLHLLHLGLQTSFGLLQLVDLPSRNI</sequence>
<name>A0A4Z2GWU4_9TELE</name>
<protein>
    <submittedName>
        <fullName evidence="1">Uncharacterized protein</fullName>
    </submittedName>
</protein>